<sequence length="186" mass="20933">MDEIDLHAYMGLLILAGVYRSRGEATASLWDAESGRAIFRATMSLKVFHVYSKLVRFDDCETRAERRASDKLAAVRKVWDTWVERLPTLYNPGPHVTLDEQLVPFRGFLLVLSSKFTFTRDTALVTYLAKKNKNVLLLSMLHARTVDVVGRQQRADDKPAVILDYNSNKGAWTTWTKSSPPTAAGG</sequence>
<gene>
    <name evidence="2" type="ORF">D5F01_LYC20780</name>
</gene>
<dbReference type="Pfam" id="PF13843">
    <property type="entry name" value="DDE_Tnp_1_7"/>
    <property type="match status" value="1"/>
</dbReference>
<dbReference type="EMBL" id="REGW02000021">
    <property type="protein sequence ID" value="KAE8280226.1"/>
    <property type="molecule type" value="Genomic_DNA"/>
</dbReference>
<dbReference type="AlphaFoldDB" id="A0A6G0HMM8"/>
<protein>
    <recommendedName>
        <fullName evidence="1">PiggyBac transposable element-derived protein domain-containing protein</fullName>
    </recommendedName>
</protein>
<feature type="domain" description="PiggyBac transposable element-derived protein" evidence="1">
    <location>
        <begin position="3"/>
        <end position="108"/>
    </location>
</feature>
<comment type="caution">
    <text evidence="2">The sequence shown here is derived from an EMBL/GenBank/DDBJ whole genome shotgun (WGS) entry which is preliminary data.</text>
</comment>
<organism evidence="2 3">
    <name type="scientific">Larimichthys crocea</name>
    <name type="common">Large yellow croaker</name>
    <name type="synonym">Pseudosciaena crocea</name>
    <dbReference type="NCBI Taxonomy" id="215358"/>
    <lineage>
        <taxon>Eukaryota</taxon>
        <taxon>Metazoa</taxon>
        <taxon>Chordata</taxon>
        <taxon>Craniata</taxon>
        <taxon>Vertebrata</taxon>
        <taxon>Euteleostomi</taxon>
        <taxon>Actinopterygii</taxon>
        <taxon>Neopterygii</taxon>
        <taxon>Teleostei</taxon>
        <taxon>Neoteleostei</taxon>
        <taxon>Acanthomorphata</taxon>
        <taxon>Eupercaria</taxon>
        <taxon>Sciaenidae</taxon>
        <taxon>Larimichthys</taxon>
    </lineage>
</organism>
<dbReference type="InterPro" id="IPR029526">
    <property type="entry name" value="PGBD"/>
</dbReference>
<evidence type="ECO:0000313" key="3">
    <source>
        <dbReference type="Proteomes" id="UP000424527"/>
    </source>
</evidence>
<dbReference type="PANTHER" id="PTHR46599:SF6">
    <property type="entry name" value="DUAL SPECIFICITY PHOSPHATASE 26"/>
    <property type="match status" value="1"/>
</dbReference>
<reference evidence="2 3" key="1">
    <citation type="submission" date="2019-07" db="EMBL/GenBank/DDBJ databases">
        <title>Chromosome genome assembly for large yellow croaker.</title>
        <authorList>
            <person name="Xiao S."/>
        </authorList>
    </citation>
    <scope>NUCLEOTIDE SEQUENCE [LARGE SCALE GENOMIC DNA]</scope>
    <source>
        <strain evidence="2">JMULYC20181020</strain>
        <tissue evidence="2">Muscle</tissue>
    </source>
</reference>
<dbReference type="PANTHER" id="PTHR46599">
    <property type="entry name" value="PIGGYBAC TRANSPOSABLE ELEMENT-DERIVED PROTEIN 4"/>
    <property type="match status" value="1"/>
</dbReference>
<accession>A0A6G0HMM8</accession>
<keyword evidence="3" id="KW-1185">Reference proteome</keyword>
<evidence type="ECO:0000313" key="2">
    <source>
        <dbReference type="EMBL" id="KAE8280226.1"/>
    </source>
</evidence>
<name>A0A6G0HMM8_LARCR</name>
<evidence type="ECO:0000259" key="1">
    <source>
        <dbReference type="Pfam" id="PF13843"/>
    </source>
</evidence>
<proteinExistence type="predicted"/>
<dbReference type="Proteomes" id="UP000424527">
    <property type="component" value="Unassembled WGS sequence"/>
</dbReference>